<comment type="caution">
    <text evidence="1">The sequence shown here is derived from an EMBL/GenBank/DDBJ whole genome shotgun (WGS) entry which is preliminary data.</text>
</comment>
<dbReference type="EMBL" id="SXFB01000001">
    <property type="protein sequence ID" value="NFV24726.1"/>
    <property type="molecule type" value="Genomic_DNA"/>
</dbReference>
<organism evidence="1 2">
    <name type="scientific">Clostridium botulinum</name>
    <dbReference type="NCBI Taxonomy" id="1491"/>
    <lineage>
        <taxon>Bacteria</taxon>
        <taxon>Bacillati</taxon>
        <taxon>Bacillota</taxon>
        <taxon>Clostridia</taxon>
        <taxon>Eubacteriales</taxon>
        <taxon>Clostridiaceae</taxon>
        <taxon>Clostridium</taxon>
    </lineage>
</organism>
<reference evidence="1 2" key="1">
    <citation type="submission" date="2019-04" db="EMBL/GenBank/DDBJ databases">
        <title>Genome sequencing of Clostridium botulinum Groups I-IV and Clostridium butyricum.</title>
        <authorList>
            <person name="Brunt J."/>
            <person name="Van Vliet A.H.M."/>
            <person name="Stringer S.C."/>
            <person name="Carter A.T."/>
            <person name="Peck M.W."/>
        </authorList>
    </citation>
    <scope>NUCLEOTIDE SEQUENCE [LARGE SCALE GENOMIC DNA]</scope>
    <source>
        <strain evidence="1 2">BL81</strain>
    </source>
</reference>
<dbReference type="RefSeq" id="WP_003370447.1">
    <property type="nucleotide sequence ID" value="NZ_JACBBA010000001.1"/>
</dbReference>
<accession>A0A6B4JJJ4</accession>
<dbReference type="Proteomes" id="UP000486903">
    <property type="component" value="Unassembled WGS sequence"/>
</dbReference>
<evidence type="ECO:0000313" key="1">
    <source>
        <dbReference type="EMBL" id="NFV24726.1"/>
    </source>
</evidence>
<gene>
    <name evidence="1" type="ORF">FDG31_00820</name>
</gene>
<sequence length="142" mass="16911">MKKYIRNQNFIPKKFYDLKIQKEEEYINRIKFLFIILNLILLPMTLKNISIFKENKSNLAMNTQFSEIKVEENNISRDDIVTWINNIFVEHIESACVDKYGGEFKINKMESLQKISDDINIKNINNDNTNYILGVELNNERK</sequence>
<evidence type="ECO:0000313" key="2">
    <source>
        <dbReference type="Proteomes" id="UP000486903"/>
    </source>
</evidence>
<proteinExistence type="predicted"/>
<dbReference type="AlphaFoldDB" id="A0A6B4JJJ4"/>
<protein>
    <submittedName>
        <fullName evidence="1">Uncharacterized protein</fullName>
    </submittedName>
</protein>
<name>A0A6B4JJJ4_CLOBO</name>